<evidence type="ECO:0000313" key="2">
    <source>
        <dbReference type="Proteomes" id="UP000241675"/>
    </source>
</evidence>
<dbReference type="EMBL" id="MG189906">
    <property type="protein sequence ID" value="ATS92304.1"/>
    <property type="molecule type" value="Genomic_DNA"/>
</dbReference>
<dbReference type="Gene3D" id="3.90.320.10">
    <property type="match status" value="1"/>
</dbReference>
<accession>A0A2D2W2C9</accession>
<evidence type="ECO:0000313" key="1">
    <source>
        <dbReference type="EMBL" id="ATS92304.1"/>
    </source>
</evidence>
<reference evidence="1 2" key="2">
    <citation type="submission" date="2017-11" db="EMBL/GenBank/DDBJ databases">
        <title>Lysogenic conversion of Stenotrophomonas maltophilia by temperate phage DLP4.</title>
        <authorList>
            <person name="Dennis J."/>
            <person name="Stothard P."/>
        </authorList>
    </citation>
    <scope>NUCLEOTIDE SEQUENCE [LARGE SCALE GENOMIC DNA]</scope>
</reference>
<dbReference type="Proteomes" id="UP000241675">
    <property type="component" value="Segment"/>
</dbReference>
<sequence length="294" mass="33783">MMKFLQQAQKEAFDPKQTIIKRLMKNLEGYRPARSHEIVHASDITKESFCPRQTALLDLTGLKKKDEYIDTPLQVTFDVGNALSDLFREDWGKGWVYGNWICVRCGQQRTFCLHPGQMECKSGGKFKTCKWRYEEMNFVCQKYDVSGSLDAVCDLGAPKLFVTELKIITPVDFEKLVAPLPEHRIRTNLYMNLIENSDSMYKHKLNLQQAKVLYISRAWGKMHKDYNTILPFKEFDVARDDSVLAPYLGKAAAIKKWRTVKKMPHGVCQTTAEPTAKKCSVCKECFSGKYPVSL</sequence>
<dbReference type="InterPro" id="IPR011604">
    <property type="entry name" value="PDDEXK-like_dom_sf"/>
</dbReference>
<reference evidence="2" key="1">
    <citation type="submission" date="2017-10" db="EMBL/GenBank/DDBJ databases">
        <authorList>
            <person name="Peters D.L."/>
        </authorList>
    </citation>
    <scope>NUCLEOTIDE SEQUENCE [LARGE SCALE GENOMIC DNA]</scope>
</reference>
<keyword evidence="2" id="KW-1185">Reference proteome</keyword>
<proteinExistence type="predicted"/>
<organism evidence="1 2">
    <name type="scientific">Stenotrophomonas phage vB_SmaS_DLP_5</name>
    <dbReference type="NCBI Taxonomy" id="2044561"/>
    <lineage>
        <taxon>Viruses</taxon>
        <taxon>Duplodnaviria</taxon>
        <taxon>Heunggongvirae</taxon>
        <taxon>Uroviricota</taxon>
        <taxon>Caudoviricetes</taxon>
        <taxon>Delepquintavirus</taxon>
        <taxon>Delepquintavirus DLP5</taxon>
    </lineage>
</organism>
<protein>
    <submittedName>
        <fullName evidence="1">Uncharacterized protein</fullName>
    </submittedName>
</protein>
<gene>
    <name evidence="1" type="ORF">DLP05_064</name>
</gene>
<dbReference type="OrthoDB" id="33847at10239"/>
<name>A0A2D2W2C9_9CAUD</name>